<dbReference type="InterPro" id="IPR013221">
    <property type="entry name" value="Mur_ligase_cen"/>
</dbReference>
<dbReference type="InterPro" id="IPR004101">
    <property type="entry name" value="Mur_ligase_C"/>
</dbReference>
<evidence type="ECO:0000259" key="25">
    <source>
        <dbReference type="Pfam" id="PF08245"/>
    </source>
</evidence>
<dbReference type="InterPro" id="IPR001645">
    <property type="entry name" value="Folylpolyglutamate_synth"/>
</dbReference>
<evidence type="ECO:0000256" key="1">
    <source>
        <dbReference type="ARBA" id="ARBA00001946"/>
    </source>
</evidence>
<comment type="catalytic activity">
    <reaction evidence="19">
        <text>(6S)-5,6,7,8-tetrahydrofolyl-(gamma-L-Glu)(n) + L-glutamate + ATP = (6S)-5,6,7,8-tetrahydrofolyl-(gamma-L-Glu)(n+1) + ADP + phosphate + H(+)</text>
        <dbReference type="Rhea" id="RHEA:10580"/>
        <dbReference type="Rhea" id="RHEA-COMP:14738"/>
        <dbReference type="Rhea" id="RHEA-COMP:14740"/>
        <dbReference type="ChEBI" id="CHEBI:15378"/>
        <dbReference type="ChEBI" id="CHEBI:29985"/>
        <dbReference type="ChEBI" id="CHEBI:30616"/>
        <dbReference type="ChEBI" id="CHEBI:43474"/>
        <dbReference type="ChEBI" id="CHEBI:141005"/>
        <dbReference type="ChEBI" id="CHEBI:456216"/>
        <dbReference type="EC" id="6.3.2.17"/>
    </reaction>
</comment>
<dbReference type="Gene3D" id="3.40.1190.10">
    <property type="entry name" value="Mur-like, catalytic domain"/>
    <property type="match status" value="1"/>
</dbReference>
<evidence type="ECO:0000256" key="18">
    <source>
        <dbReference type="ARBA" id="ARBA00032510"/>
    </source>
</evidence>
<evidence type="ECO:0000256" key="12">
    <source>
        <dbReference type="ARBA" id="ARBA00022741"/>
    </source>
</evidence>
<comment type="catalytic activity">
    <reaction evidence="21">
        <text>(6R)-5,10-methylenetetrahydrofolyl-(gamma-L-Glu)(n) + L-glutamate + ATP = (6R)-5,10-methylenetetrahydrofolyl-(gamma-L-Glu)(n+1) + ADP + phosphate + H(+)</text>
        <dbReference type="Rhea" id="RHEA:51912"/>
        <dbReference type="Rhea" id="RHEA-COMP:13257"/>
        <dbReference type="Rhea" id="RHEA-COMP:13258"/>
        <dbReference type="ChEBI" id="CHEBI:15378"/>
        <dbReference type="ChEBI" id="CHEBI:29985"/>
        <dbReference type="ChEBI" id="CHEBI:30616"/>
        <dbReference type="ChEBI" id="CHEBI:43474"/>
        <dbReference type="ChEBI" id="CHEBI:136572"/>
        <dbReference type="ChEBI" id="CHEBI:456216"/>
        <dbReference type="EC" id="6.3.2.17"/>
    </reaction>
</comment>
<keyword evidence="14" id="KW-0460">Magnesium</keyword>
<dbReference type="AlphaFoldDB" id="A0A4R1F0V0"/>
<evidence type="ECO:0000256" key="23">
    <source>
        <dbReference type="PIRNR" id="PIRNR001563"/>
    </source>
</evidence>
<sequence length="438" mass="49061">MKKTLQDWLSWQETLHLSEIDLGLERIGRVAEQLGLLTPSFPIITVAGTNGKGSTVAFLNEMLQAEGYKTGAYTSPHLINYNERITINSNEASDALIIEAFDAINQARFITNKNNEIEEVSLTYFEFSTLAAMWCFQQQDIDVAVLEVGLGGRLDAANLWDTNLAIITSIDVDHIDWLGDDRELIAKEKAGIMRATAPAICGDPTPPEMIKTEAERLGIKLIQLNEDFSFSIDKNDPEHWIWRDEKIELSLPKPRLQGDFQINNASTAIAGLMAIQDRLPTSPESISAGLQKASITGRLQIINESPEWLLDVAHNPHSAKELAKYIDTHKVSGKTFALFSMLKDKDIDEVLKLMDPVIDEWHIVPLEGSRGTSLTDLKQQFTDSFIDSNLVTHERFSDACQLLKNITKDEDRVVAFGSFLVVSEVLDNSNFRRFFNHG</sequence>
<evidence type="ECO:0000256" key="2">
    <source>
        <dbReference type="ARBA" id="ARBA00002714"/>
    </source>
</evidence>
<dbReference type="GO" id="GO:0046654">
    <property type="term" value="P:tetrahydrofolate biosynthetic process"/>
    <property type="evidence" value="ECO:0007669"/>
    <property type="project" value="UniProtKB-UniPathway"/>
</dbReference>
<comment type="pathway">
    <text evidence="4">Cofactor biosynthesis; tetrahydrofolylpolyglutamate biosynthesis.</text>
</comment>
<reference evidence="26 27" key="1">
    <citation type="submission" date="2019-03" db="EMBL/GenBank/DDBJ databases">
        <title>Genomic Encyclopedia of Type Strains, Phase IV (KMG-IV): sequencing the most valuable type-strain genomes for metagenomic binning, comparative biology and taxonomic classification.</title>
        <authorList>
            <person name="Goeker M."/>
        </authorList>
    </citation>
    <scope>NUCLEOTIDE SEQUENCE [LARGE SCALE GENOMIC DNA]</scope>
    <source>
        <strain evidence="26 27">DSM 24830</strain>
    </source>
</reference>
<dbReference type="Gene3D" id="3.90.190.20">
    <property type="entry name" value="Mur ligase, C-terminal domain"/>
    <property type="match status" value="1"/>
</dbReference>
<evidence type="ECO:0000256" key="5">
    <source>
        <dbReference type="ARBA" id="ARBA00008276"/>
    </source>
</evidence>
<proteinExistence type="inferred from homology"/>
<comment type="pathway">
    <text evidence="3">Cofactor biosynthesis; tetrahydrofolate biosynthesis; 7,8-dihydrofolate from 2-amino-4-hydroxy-6-hydroxymethyl-7,8-dihydropteridine diphosphate and 4-aminobenzoate: step 2/2.</text>
</comment>
<comment type="catalytic activity">
    <reaction evidence="20">
        <text>10-formyltetrahydrofolyl-(gamma-L-Glu)(n) + L-glutamate + ATP = 10-formyltetrahydrofolyl-(gamma-L-Glu)(n+1) + ADP + phosphate + H(+)</text>
        <dbReference type="Rhea" id="RHEA:51904"/>
        <dbReference type="Rhea" id="RHEA-COMP:13088"/>
        <dbReference type="Rhea" id="RHEA-COMP:14300"/>
        <dbReference type="ChEBI" id="CHEBI:15378"/>
        <dbReference type="ChEBI" id="CHEBI:29985"/>
        <dbReference type="ChEBI" id="CHEBI:30616"/>
        <dbReference type="ChEBI" id="CHEBI:43474"/>
        <dbReference type="ChEBI" id="CHEBI:134413"/>
        <dbReference type="ChEBI" id="CHEBI:456216"/>
        <dbReference type="EC" id="6.3.2.17"/>
    </reaction>
</comment>
<name>A0A4R1F0V0_9GAMM</name>
<dbReference type="PANTHER" id="PTHR11136:SF0">
    <property type="entry name" value="DIHYDROFOLATE SYNTHETASE-RELATED"/>
    <property type="match status" value="1"/>
</dbReference>
<feature type="domain" description="Mur ligase central" evidence="25">
    <location>
        <begin position="46"/>
        <end position="270"/>
    </location>
</feature>
<dbReference type="EC" id="6.3.2.17" evidence="8"/>
<evidence type="ECO:0000256" key="19">
    <source>
        <dbReference type="ARBA" id="ARBA00047493"/>
    </source>
</evidence>
<gene>
    <name evidence="26" type="ORF">EV695_3074</name>
</gene>
<dbReference type="EMBL" id="SMFQ01000004">
    <property type="protein sequence ID" value="TCJ85108.1"/>
    <property type="molecule type" value="Genomic_DNA"/>
</dbReference>
<comment type="subunit">
    <text evidence="6">Monomer.</text>
</comment>
<evidence type="ECO:0000256" key="4">
    <source>
        <dbReference type="ARBA" id="ARBA00005150"/>
    </source>
</evidence>
<evidence type="ECO:0000256" key="21">
    <source>
        <dbReference type="ARBA" id="ARBA00049035"/>
    </source>
</evidence>
<comment type="caution">
    <text evidence="26">The sequence shown here is derived from an EMBL/GenBank/DDBJ whole genome shotgun (WGS) entry which is preliminary data.</text>
</comment>
<dbReference type="GO" id="GO:0046872">
    <property type="term" value="F:metal ion binding"/>
    <property type="evidence" value="ECO:0007669"/>
    <property type="project" value="UniProtKB-KW"/>
</dbReference>
<dbReference type="Proteomes" id="UP000294887">
    <property type="component" value="Unassembled WGS sequence"/>
</dbReference>
<evidence type="ECO:0000256" key="15">
    <source>
        <dbReference type="ARBA" id="ARBA00022909"/>
    </source>
</evidence>
<comment type="function">
    <text evidence="2">Functions in two distinct reactions of the de novo folate biosynthetic pathway. Catalyzes the addition of a glutamate residue to dihydropteroate (7,8-dihydropteroate or H2Pte) to form dihydrofolate (7,8-dihydrofolate monoglutamate or H2Pte-Glu). Also catalyzes successive additions of L-glutamate to tetrahydrofolate or 10-formyltetrahydrofolate or 5,10-methylenetetrahydrofolate, leading to folylpolyglutamate derivatives.</text>
</comment>
<dbReference type="GO" id="GO:0004326">
    <property type="term" value="F:tetrahydrofolylpolyglutamate synthase activity"/>
    <property type="evidence" value="ECO:0007669"/>
    <property type="project" value="UniProtKB-EC"/>
</dbReference>
<dbReference type="GO" id="GO:0005524">
    <property type="term" value="F:ATP binding"/>
    <property type="evidence" value="ECO:0007669"/>
    <property type="project" value="UniProtKB-KW"/>
</dbReference>
<dbReference type="SUPFAM" id="SSF53623">
    <property type="entry name" value="MurD-like peptide ligases, catalytic domain"/>
    <property type="match status" value="1"/>
</dbReference>
<keyword evidence="10 23" id="KW-0436">Ligase</keyword>
<keyword evidence="11" id="KW-0479">Metal-binding</keyword>
<dbReference type="GO" id="GO:0005737">
    <property type="term" value="C:cytoplasm"/>
    <property type="evidence" value="ECO:0007669"/>
    <property type="project" value="TreeGrafter"/>
</dbReference>
<evidence type="ECO:0000256" key="17">
    <source>
        <dbReference type="ARBA" id="ARBA00030592"/>
    </source>
</evidence>
<evidence type="ECO:0000256" key="16">
    <source>
        <dbReference type="ARBA" id="ARBA00030048"/>
    </source>
</evidence>
<evidence type="ECO:0000256" key="14">
    <source>
        <dbReference type="ARBA" id="ARBA00022842"/>
    </source>
</evidence>
<evidence type="ECO:0000256" key="6">
    <source>
        <dbReference type="ARBA" id="ARBA00011245"/>
    </source>
</evidence>
<evidence type="ECO:0000256" key="10">
    <source>
        <dbReference type="ARBA" id="ARBA00022598"/>
    </source>
</evidence>
<dbReference type="UniPathway" id="UPA00077">
    <property type="reaction ID" value="UER00157"/>
</dbReference>
<comment type="similarity">
    <text evidence="5 23">Belongs to the folylpolyglutamate synthase family.</text>
</comment>
<evidence type="ECO:0000256" key="8">
    <source>
        <dbReference type="ARBA" id="ARBA00013025"/>
    </source>
</evidence>
<evidence type="ECO:0000256" key="9">
    <source>
        <dbReference type="ARBA" id="ARBA00019357"/>
    </source>
</evidence>
<accession>A0A4R1F0V0</accession>
<keyword evidence="27" id="KW-1185">Reference proteome</keyword>
<dbReference type="GO" id="GO:0046656">
    <property type="term" value="P:folic acid biosynthetic process"/>
    <property type="evidence" value="ECO:0007669"/>
    <property type="project" value="UniProtKB-KW"/>
</dbReference>
<evidence type="ECO:0000256" key="3">
    <source>
        <dbReference type="ARBA" id="ARBA00004799"/>
    </source>
</evidence>
<comment type="catalytic activity">
    <reaction evidence="22">
        <text>7,8-dihydropteroate + L-glutamate + ATP = 7,8-dihydrofolate + ADP + phosphate + H(+)</text>
        <dbReference type="Rhea" id="RHEA:23584"/>
        <dbReference type="ChEBI" id="CHEBI:15378"/>
        <dbReference type="ChEBI" id="CHEBI:17839"/>
        <dbReference type="ChEBI" id="CHEBI:29985"/>
        <dbReference type="ChEBI" id="CHEBI:30616"/>
        <dbReference type="ChEBI" id="CHEBI:43474"/>
        <dbReference type="ChEBI" id="CHEBI:57451"/>
        <dbReference type="ChEBI" id="CHEBI:456216"/>
        <dbReference type="EC" id="6.3.2.12"/>
    </reaction>
</comment>
<dbReference type="PIRSF" id="PIRSF001563">
    <property type="entry name" value="Folylpolyglu_synth"/>
    <property type="match status" value="1"/>
</dbReference>
<organism evidence="26 27">
    <name type="scientific">Cocleimonas flava</name>
    <dbReference type="NCBI Taxonomy" id="634765"/>
    <lineage>
        <taxon>Bacteria</taxon>
        <taxon>Pseudomonadati</taxon>
        <taxon>Pseudomonadota</taxon>
        <taxon>Gammaproteobacteria</taxon>
        <taxon>Thiotrichales</taxon>
        <taxon>Thiotrichaceae</taxon>
        <taxon>Cocleimonas</taxon>
    </lineage>
</organism>
<dbReference type="EC" id="6.3.2.12" evidence="7"/>
<dbReference type="RefSeq" id="WP_131906818.1">
    <property type="nucleotide sequence ID" value="NZ_BAAAFU010000001.1"/>
</dbReference>
<dbReference type="SUPFAM" id="SSF53244">
    <property type="entry name" value="MurD-like peptide ligases, peptide-binding domain"/>
    <property type="match status" value="1"/>
</dbReference>
<evidence type="ECO:0000256" key="11">
    <source>
        <dbReference type="ARBA" id="ARBA00022723"/>
    </source>
</evidence>
<dbReference type="FunFam" id="3.40.1190.10:FF:000004">
    <property type="entry name" value="Dihydrofolate synthase/folylpolyglutamate synthase"/>
    <property type="match status" value="1"/>
</dbReference>
<dbReference type="GO" id="GO:0008841">
    <property type="term" value="F:dihydrofolate synthase activity"/>
    <property type="evidence" value="ECO:0007669"/>
    <property type="project" value="UniProtKB-EC"/>
</dbReference>
<evidence type="ECO:0000256" key="22">
    <source>
        <dbReference type="ARBA" id="ARBA00049161"/>
    </source>
</evidence>
<dbReference type="Pfam" id="PF02875">
    <property type="entry name" value="Mur_ligase_C"/>
    <property type="match status" value="1"/>
</dbReference>
<keyword evidence="15" id="KW-0289">Folate biosynthesis</keyword>
<comment type="cofactor">
    <cofactor evidence="1">
        <name>Mg(2+)</name>
        <dbReference type="ChEBI" id="CHEBI:18420"/>
    </cofactor>
</comment>
<protein>
    <recommendedName>
        <fullName evidence="9">Dihydrofolate synthase/folylpolyglutamate synthase</fullName>
        <ecNumber evidence="7">6.3.2.12</ecNumber>
        <ecNumber evidence="8">6.3.2.17</ecNumber>
    </recommendedName>
    <alternativeName>
        <fullName evidence="18">Folylpoly-gamma-glutamate synthetase-dihydrofolate synthetase</fullName>
    </alternativeName>
    <alternativeName>
        <fullName evidence="16">Folylpolyglutamate synthetase</fullName>
    </alternativeName>
    <alternativeName>
        <fullName evidence="17">Tetrahydrofolylpolyglutamate synthase</fullName>
    </alternativeName>
</protein>
<dbReference type="InterPro" id="IPR036565">
    <property type="entry name" value="Mur-like_cat_sf"/>
</dbReference>
<dbReference type="NCBIfam" id="NF008101">
    <property type="entry name" value="PRK10846.1"/>
    <property type="match status" value="1"/>
</dbReference>
<evidence type="ECO:0000259" key="24">
    <source>
        <dbReference type="Pfam" id="PF02875"/>
    </source>
</evidence>
<keyword evidence="13 23" id="KW-0067">ATP-binding</keyword>
<dbReference type="PANTHER" id="PTHR11136">
    <property type="entry name" value="FOLYLPOLYGLUTAMATE SYNTHASE-RELATED"/>
    <property type="match status" value="1"/>
</dbReference>
<evidence type="ECO:0000313" key="27">
    <source>
        <dbReference type="Proteomes" id="UP000294887"/>
    </source>
</evidence>
<keyword evidence="12 23" id="KW-0547">Nucleotide-binding</keyword>
<feature type="domain" description="Mur ligase C-terminal" evidence="24">
    <location>
        <begin position="297"/>
        <end position="419"/>
    </location>
</feature>
<dbReference type="OrthoDB" id="9809356at2"/>
<evidence type="ECO:0000256" key="7">
    <source>
        <dbReference type="ARBA" id="ARBA00013023"/>
    </source>
</evidence>
<dbReference type="NCBIfam" id="TIGR01499">
    <property type="entry name" value="folC"/>
    <property type="match status" value="1"/>
</dbReference>
<evidence type="ECO:0000256" key="20">
    <source>
        <dbReference type="ARBA" id="ARBA00047808"/>
    </source>
</evidence>
<dbReference type="InterPro" id="IPR036615">
    <property type="entry name" value="Mur_ligase_C_dom_sf"/>
</dbReference>
<dbReference type="Pfam" id="PF08245">
    <property type="entry name" value="Mur_ligase_M"/>
    <property type="match status" value="1"/>
</dbReference>
<evidence type="ECO:0000313" key="26">
    <source>
        <dbReference type="EMBL" id="TCJ85108.1"/>
    </source>
</evidence>
<evidence type="ECO:0000256" key="13">
    <source>
        <dbReference type="ARBA" id="ARBA00022840"/>
    </source>
</evidence>